<feature type="compositionally biased region" description="Basic and acidic residues" evidence="1">
    <location>
        <begin position="80"/>
        <end position="92"/>
    </location>
</feature>
<dbReference type="EMBL" id="MG648899">
    <property type="protein sequence ID" value="AUH16597.1"/>
    <property type="molecule type" value="Genomic_DNA"/>
</dbReference>
<sequence>MTGLKAVLSFIGTIILVAFGAFGFGRMKGREKAEYEAEKQRINENAAAVKATAERRIEVTKEVGNVQQSVNHMADDDVDRELRESWKRPGGG</sequence>
<accession>A0A2H5C0W5</accession>
<proteinExistence type="predicted"/>
<name>A0A2H5C0W5_ECOLX</name>
<keyword evidence="2" id="KW-0812">Transmembrane</keyword>
<keyword evidence="2" id="KW-1133">Transmembrane helix</keyword>
<evidence type="ECO:0000313" key="3">
    <source>
        <dbReference type="EMBL" id="AUH16597.1"/>
    </source>
</evidence>
<evidence type="ECO:0000256" key="2">
    <source>
        <dbReference type="SAM" id="Phobius"/>
    </source>
</evidence>
<feature type="transmembrane region" description="Helical" evidence="2">
    <location>
        <begin position="6"/>
        <end position="25"/>
    </location>
</feature>
<feature type="region of interest" description="Disordered" evidence="1">
    <location>
        <begin position="68"/>
        <end position="92"/>
    </location>
</feature>
<keyword evidence="3" id="KW-0614">Plasmid</keyword>
<dbReference type="RefSeq" id="WP_024227025.1">
    <property type="nucleotide sequence ID" value="NZ_JAHQBA010000017.1"/>
</dbReference>
<geneLocation type="plasmid" evidence="3">
    <name>pCOV8</name>
</geneLocation>
<protein>
    <recommendedName>
        <fullName evidence="4">DUF2681 domain-containing protein</fullName>
    </recommendedName>
</protein>
<dbReference type="AlphaFoldDB" id="A0A2H5C0W5"/>
<evidence type="ECO:0000256" key="1">
    <source>
        <dbReference type="SAM" id="MobiDB-lite"/>
    </source>
</evidence>
<organism evidence="3">
    <name type="scientific">Escherichia coli</name>
    <dbReference type="NCBI Taxonomy" id="562"/>
    <lineage>
        <taxon>Bacteria</taxon>
        <taxon>Pseudomonadati</taxon>
        <taxon>Pseudomonadota</taxon>
        <taxon>Gammaproteobacteria</taxon>
        <taxon>Enterobacterales</taxon>
        <taxon>Enterobacteriaceae</taxon>
        <taxon>Escherichia</taxon>
    </lineage>
</organism>
<gene>
    <name evidence="3" type="ORF">PCOV8_00228</name>
</gene>
<keyword evidence="2" id="KW-0472">Membrane</keyword>
<reference evidence="3" key="1">
    <citation type="journal article" date="2018" name="PLoS ONE">
        <title>Characterization of plasmids harboring blaCTX-M and blaCMY genes in E. coli from French broilers.</title>
        <authorList>
            <person name="Touzain F."/>
            <person name="Le Devendec L."/>
            <person name="De Boisseson C."/>
            <person name="Baron S."/>
            <person name="Jouy E."/>
            <person name="Perrin-Guyomard A."/>
            <person name="Blanchard Y."/>
            <person name="Kempf I."/>
        </authorList>
    </citation>
    <scope>NUCLEOTIDE SEQUENCE</scope>
    <source>
        <plasmid evidence="3">pCOV8</plasmid>
    </source>
</reference>
<evidence type="ECO:0008006" key="4">
    <source>
        <dbReference type="Google" id="ProtNLM"/>
    </source>
</evidence>